<accession>A0A0A9XCC4</accession>
<dbReference type="Pfam" id="PF00096">
    <property type="entry name" value="zf-C2H2"/>
    <property type="match status" value="2"/>
</dbReference>
<keyword evidence="1" id="KW-0479">Metal-binding</keyword>
<feature type="compositionally biased region" description="Basic and acidic residues" evidence="2">
    <location>
        <begin position="30"/>
        <end position="39"/>
    </location>
</feature>
<evidence type="ECO:0000313" key="4">
    <source>
        <dbReference type="EMBL" id="JAG14735.1"/>
    </source>
</evidence>
<evidence type="ECO:0000256" key="1">
    <source>
        <dbReference type="PROSITE-ProRule" id="PRU00042"/>
    </source>
</evidence>
<reference evidence="4" key="2">
    <citation type="submission" date="2014-07" db="EMBL/GenBank/DDBJ databases">
        <authorList>
            <person name="Hull J."/>
        </authorList>
    </citation>
    <scope>NUCLEOTIDE SEQUENCE</scope>
</reference>
<dbReference type="PROSITE" id="PS50157">
    <property type="entry name" value="ZINC_FINGER_C2H2_2"/>
    <property type="match status" value="1"/>
</dbReference>
<dbReference type="AlphaFoldDB" id="A0A0A9XCC4"/>
<feature type="compositionally biased region" description="Basic and acidic residues" evidence="2">
    <location>
        <begin position="59"/>
        <end position="91"/>
    </location>
</feature>
<dbReference type="SUPFAM" id="SSF57667">
    <property type="entry name" value="beta-beta-alpha zinc fingers"/>
    <property type="match status" value="1"/>
</dbReference>
<sequence length="153" mass="17161">FECPTSFNRKEDLTKHVQFHHYSTIFSEDNAIKEEKDENSQLGSLNGNIEEIDSEETATDLRVKHRKEDDGSSDHEAKVKRMHNGFKENGLHDSPGSPMNLKLGTNEDSVGGTEAVVISVDPSSWEGSEARANQCEVCSRSFKDREDLLKHIA</sequence>
<dbReference type="GO" id="GO:0008270">
    <property type="term" value="F:zinc ion binding"/>
    <property type="evidence" value="ECO:0007669"/>
    <property type="project" value="UniProtKB-KW"/>
</dbReference>
<proteinExistence type="predicted"/>
<organism evidence="4">
    <name type="scientific">Lygus hesperus</name>
    <name type="common">Western plant bug</name>
    <dbReference type="NCBI Taxonomy" id="30085"/>
    <lineage>
        <taxon>Eukaryota</taxon>
        <taxon>Metazoa</taxon>
        <taxon>Ecdysozoa</taxon>
        <taxon>Arthropoda</taxon>
        <taxon>Hexapoda</taxon>
        <taxon>Insecta</taxon>
        <taxon>Pterygota</taxon>
        <taxon>Neoptera</taxon>
        <taxon>Paraneoptera</taxon>
        <taxon>Hemiptera</taxon>
        <taxon>Heteroptera</taxon>
        <taxon>Panheteroptera</taxon>
        <taxon>Cimicomorpha</taxon>
        <taxon>Miridae</taxon>
        <taxon>Mirini</taxon>
        <taxon>Lygus</taxon>
    </lineage>
</organism>
<keyword evidence="1" id="KW-0862">Zinc</keyword>
<gene>
    <name evidence="4" type="ORF">CM83_105742</name>
</gene>
<keyword evidence="1" id="KW-0863">Zinc-finger</keyword>
<feature type="domain" description="C2H2-type" evidence="3">
    <location>
        <begin position="133"/>
        <end position="153"/>
    </location>
</feature>
<feature type="non-terminal residue" evidence="4">
    <location>
        <position position="153"/>
    </location>
</feature>
<dbReference type="EMBL" id="GBHO01028869">
    <property type="protein sequence ID" value="JAG14735.1"/>
    <property type="molecule type" value="Transcribed_RNA"/>
</dbReference>
<dbReference type="InterPro" id="IPR013087">
    <property type="entry name" value="Znf_C2H2_type"/>
</dbReference>
<dbReference type="InterPro" id="IPR036236">
    <property type="entry name" value="Znf_C2H2_sf"/>
</dbReference>
<reference evidence="4" key="1">
    <citation type="journal article" date="2014" name="PLoS ONE">
        <title>Transcriptome-Based Identification of ABC Transporters in the Western Tarnished Plant Bug Lygus hesperus.</title>
        <authorList>
            <person name="Hull J.J."/>
            <person name="Chaney K."/>
            <person name="Geib S.M."/>
            <person name="Fabrick J.A."/>
            <person name="Brent C.S."/>
            <person name="Walsh D."/>
            <person name="Lavine L.C."/>
        </authorList>
    </citation>
    <scope>NUCLEOTIDE SEQUENCE</scope>
</reference>
<name>A0A0A9XCC4_LYGHE</name>
<protein>
    <recommendedName>
        <fullName evidence="3">C2H2-type domain-containing protein</fullName>
    </recommendedName>
</protein>
<evidence type="ECO:0000256" key="2">
    <source>
        <dbReference type="SAM" id="MobiDB-lite"/>
    </source>
</evidence>
<feature type="region of interest" description="Disordered" evidence="2">
    <location>
        <begin position="27"/>
        <end position="108"/>
    </location>
</feature>
<evidence type="ECO:0000259" key="3">
    <source>
        <dbReference type="PROSITE" id="PS50157"/>
    </source>
</evidence>
<feature type="non-terminal residue" evidence="4">
    <location>
        <position position="1"/>
    </location>
</feature>